<comment type="caution">
    <text evidence="1">The sequence shown here is derived from an EMBL/GenBank/DDBJ whole genome shotgun (WGS) entry which is preliminary data.</text>
</comment>
<evidence type="ECO:0000313" key="2">
    <source>
        <dbReference type="Proteomes" id="UP000708208"/>
    </source>
</evidence>
<dbReference type="OrthoDB" id="5979489at2759"/>
<proteinExistence type="predicted"/>
<name>A0A8J2PAE3_9HEXA</name>
<reference evidence="1" key="1">
    <citation type="submission" date="2021-06" db="EMBL/GenBank/DDBJ databases">
        <authorList>
            <person name="Hodson N. C."/>
            <person name="Mongue J. A."/>
            <person name="Jaron S. K."/>
        </authorList>
    </citation>
    <scope>NUCLEOTIDE SEQUENCE</scope>
</reference>
<keyword evidence="2" id="KW-1185">Reference proteome</keyword>
<organism evidence="1 2">
    <name type="scientific">Allacma fusca</name>
    <dbReference type="NCBI Taxonomy" id="39272"/>
    <lineage>
        <taxon>Eukaryota</taxon>
        <taxon>Metazoa</taxon>
        <taxon>Ecdysozoa</taxon>
        <taxon>Arthropoda</taxon>
        <taxon>Hexapoda</taxon>
        <taxon>Collembola</taxon>
        <taxon>Symphypleona</taxon>
        <taxon>Sminthuridae</taxon>
        <taxon>Allacma</taxon>
    </lineage>
</organism>
<evidence type="ECO:0000313" key="1">
    <source>
        <dbReference type="EMBL" id="CAG7729396.1"/>
    </source>
</evidence>
<sequence length="307" mass="34854">MDTSSVFQEKPVAYAGSTQSLRSQLNLFSLPETDVSVQFSSDYSPCYPLVSVKDAYNPVEIYGTNCDATDIVAPCSNFFHGFFSNLELYLNGTLITEFNNMYATTAYIQRLLSTTEIEKRNRLQNEFWFPNNKKGVFDVTDEGFKERYDRTKLSKEFTLLGHLSCNLFNQNRYLPPGSELRIVLRRSIPDICIDSKVDTLPAISGCPYKIQLVKAVFYASKKIVSQQIMDMHKYELSLGKKFTYPIVNVDLKTFSIAQGLTSASNENIVLGRIPKLLIIDEPVNVIVYCHYQGILEIGPQKDVTIDY</sequence>
<dbReference type="AlphaFoldDB" id="A0A8J2PAE3"/>
<dbReference type="EMBL" id="CAJVCH010177685">
    <property type="protein sequence ID" value="CAG7729396.1"/>
    <property type="molecule type" value="Genomic_DNA"/>
</dbReference>
<accession>A0A8J2PAE3</accession>
<dbReference type="Proteomes" id="UP000708208">
    <property type="component" value="Unassembled WGS sequence"/>
</dbReference>
<protein>
    <submittedName>
        <fullName evidence="1">Uncharacterized protein</fullName>
    </submittedName>
</protein>
<gene>
    <name evidence="1" type="ORF">AFUS01_LOCUS18112</name>
</gene>